<gene>
    <name evidence="3" type="primary">NES_0</name>
    <name evidence="4" type="synonym">NES_1</name>
    <name evidence="4" type="ORF">CM83_43532</name>
    <name evidence="3" type="ORF">CM83_43534</name>
    <name evidence="6" type="ORF">g.58135</name>
    <name evidence="5" type="ORF">g.58137</name>
</gene>
<evidence type="ECO:0000313" key="3">
    <source>
        <dbReference type="EMBL" id="JAG00702.1"/>
    </source>
</evidence>
<sequence>MTNNKVAQSGITCSECSQCFNGKNVPDVKNDETLENVPKWKCGKCSKKPLTSSNTVAVTNGLKLNGKKPVRTYPNINDVYSMFMELKKDLKSFQSGLVESIKKLQAKIEANAECFDEQNRKLKQCFETIGSLKKENEELRRDIEVIKKKQTESDQRMRCNDLEIRGIPVQPNENVICILQSLAMALQCRLLIDENCIVFCYRANSKEDGVPGTIFVRFNHHAFKNDLLRRRCAVRGFSSRLMQLPVTSDMSVFVNESLCPERRVLFKKANEIRKQKKYRYIWTREGRILVRQSDKCSVMAINCLADLDKL</sequence>
<reference evidence="5" key="3">
    <citation type="journal article" date="2016" name="Gigascience">
        <title>De novo construction of an expanded transcriptome assembly for the western tarnished plant bug, Lygus hesperus.</title>
        <authorList>
            <person name="Tassone E.E."/>
            <person name="Geib S.M."/>
            <person name="Hall B."/>
            <person name="Fabrick J.A."/>
            <person name="Brent C.S."/>
            <person name="Hull J.J."/>
        </authorList>
    </citation>
    <scope>NUCLEOTIDE SEQUENCE</scope>
</reference>
<dbReference type="EMBL" id="GBHO01042901">
    <property type="protein sequence ID" value="JAG00703.1"/>
    <property type="molecule type" value="Transcribed_RNA"/>
</dbReference>
<reference evidence="3" key="2">
    <citation type="submission" date="2014-07" db="EMBL/GenBank/DDBJ databases">
        <authorList>
            <person name="Hull J."/>
        </authorList>
    </citation>
    <scope>NUCLEOTIDE SEQUENCE</scope>
</reference>
<protein>
    <submittedName>
        <fullName evidence="3">Nestin</fullName>
    </submittedName>
</protein>
<dbReference type="AlphaFoldDB" id="A0A0A9VWW1"/>
<dbReference type="InterPro" id="IPR057251">
    <property type="entry name" value="FP_C"/>
</dbReference>
<dbReference type="EMBL" id="GBHO01042902">
    <property type="protein sequence ID" value="JAG00702.1"/>
    <property type="molecule type" value="Transcribed_RNA"/>
</dbReference>
<dbReference type="EMBL" id="GDHC01011692">
    <property type="protein sequence ID" value="JAQ06937.1"/>
    <property type="molecule type" value="Transcribed_RNA"/>
</dbReference>
<evidence type="ECO:0000313" key="4">
    <source>
        <dbReference type="EMBL" id="JAG00703.1"/>
    </source>
</evidence>
<organism evidence="3">
    <name type="scientific">Lygus hesperus</name>
    <name type="common">Western plant bug</name>
    <dbReference type="NCBI Taxonomy" id="30085"/>
    <lineage>
        <taxon>Eukaryota</taxon>
        <taxon>Metazoa</taxon>
        <taxon>Ecdysozoa</taxon>
        <taxon>Arthropoda</taxon>
        <taxon>Hexapoda</taxon>
        <taxon>Insecta</taxon>
        <taxon>Pterygota</taxon>
        <taxon>Neoptera</taxon>
        <taxon>Paraneoptera</taxon>
        <taxon>Hemiptera</taxon>
        <taxon>Heteroptera</taxon>
        <taxon>Panheteroptera</taxon>
        <taxon>Cimicomorpha</taxon>
        <taxon>Miridae</taxon>
        <taxon>Mirini</taxon>
        <taxon>Lygus</taxon>
    </lineage>
</organism>
<reference evidence="3" key="1">
    <citation type="journal article" date="2014" name="PLoS ONE">
        <title>Transcriptome-Based Identification of ABC Transporters in the Western Tarnished Plant Bug Lygus hesperus.</title>
        <authorList>
            <person name="Hull J.J."/>
            <person name="Chaney K."/>
            <person name="Geib S.M."/>
            <person name="Fabrick J.A."/>
            <person name="Brent C.S."/>
            <person name="Walsh D."/>
            <person name="Lavine L.C."/>
        </authorList>
    </citation>
    <scope>NUCLEOTIDE SEQUENCE</scope>
</reference>
<evidence type="ECO:0000256" key="1">
    <source>
        <dbReference type="SAM" id="Coils"/>
    </source>
</evidence>
<keyword evidence="1" id="KW-0175">Coiled coil</keyword>
<feature type="domain" description="FP protein C-terminal" evidence="2">
    <location>
        <begin position="260"/>
        <end position="310"/>
    </location>
</feature>
<feature type="coiled-coil region" evidence="1">
    <location>
        <begin position="122"/>
        <end position="152"/>
    </location>
</feature>
<dbReference type="Pfam" id="PF25298">
    <property type="entry name" value="Baculo_FP_2nd"/>
    <property type="match status" value="1"/>
</dbReference>
<evidence type="ECO:0000313" key="5">
    <source>
        <dbReference type="EMBL" id="JAQ06937.1"/>
    </source>
</evidence>
<accession>A0A0A9VWW1</accession>
<name>A0A0A9VWW1_LYGHE</name>
<dbReference type="EMBL" id="GDHC01011357">
    <property type="protein sequence ID" value="JAQ07272.1"/>
    <property type="molecule type" value="Transcribed_RNA"/>
</dbReference>
<evidence type="ECO:0000259" key="2">
    <source>
        <dbReference type="Pfam" id="PF25298"/>
    </source>
</evidence>
<proteinExistence type="predicted"/>
<evidence type="ECO:0000313" key="6">
    <source>
        <dbReference type="EMBL" id="JAQ07272.1"/>
    </source>
</evidence>